<dbReference type="EMBL" id="JAINUG010000035">
    <property type="protein sequence ID" value="KAJ8408471.1"/>
    <property type="molecule type" value="Genomic_DNA"/>
</dbReference>
<feature type="region of interest" description="Disordered" evidence="1">
    <location>
        <begin position="88"/>
        <end position="144"/>
    </location>
</feature>
<protein>
    <submittedName>
        <fullName evidence="2">Uncharacterized protein</fullName>
    </submittedName>
</protein>
<dbReference type="AlphaFoldDB" id="A0AAD7SVA2"/>
<evidence type="ECO:0000256" key="1">
    <source>
        <dbReference type="SAM" id="MobiDB-lite"/>
    </source>
</evidence>
<dbReference type="Proteomes" id="UP001221898">
    <property type="component" value="Unassembled WGS sequence"/>
</dbReference>
<keyword evidence="3" id="KW-1185">Reference proteome</keyword>
<reference evidence="2" key="1">
    <citation type="journal article" date="2023" name="Science">
        <title>Genome structures resolve the early diversification of teleost fishes.</title>
        <authorList>
            <person name="Parey E."/>
            <person name="Louis A."/>
            <person name="Montfort J."/>
            <person name="Bouchez O."/>
            <person name="Roques C."/>
            <person name="Iampietro C."/>
            <person name="Lluch J."/>
            <person name="Castinel A."/>
            <person name="Donnadieu C."/>
            <person name="Desvignes T."/>
            <person name="Floi Bucao C."/>
            <person name="Jouanno E."/>
            <person name="Wen M."/>
            <person name="Mejri S."/>
            <person name="Dirks R."/>
            <person name="Jansen H."/>
            <person name="Henkel C."/>
            <person name="Chen W.J."/>
            <person name="Zahm M."/>
            <person name="Cabau C."/>
            <person name="Klopp C."/>
            <person name="Thompson A.W."/>
            <person name="Robinson-Rechavi M."/>
            <person name="Braasch I."/>
            <person name="Lecointre G."/>
            <person name="Bobe J."/>
            <person name="Postlethwait J.H."/>
            <person name="Berthelot C."/>
            <person name="Roest Crollius H."/>
            <person name="Guiguen Y."/>
        </authorList>
    </citation>
    <scope>NUCLEOTIDE SEQUENCE</scope>
    <source>
        <strain evidence="2">NC1722</strain>
    </source>
</reference>
<name>A0AAD7SVA2_9TELE</name>
<proteinExistence type="predicted"/>
<feature type="compositionally biased region" description="Basic and acidic residues" evidence="1">
    <location>
        <begin position="126"/>
        <end position="135"/>
    </location>
</feature>
<evidence type="ECO:0000313" key="3">
    <source>
        <dbReference type="Proteomes" id="UP001221898"/>
    </source>
</evidence>
<evidence type="ECO:0000313" key="2">
    <source>
        <dbReference type="EMBL" id="KAJ8408471.1"/>
    </source>
</evidence>
<sequence length="204" mass="21951">MQQNGTSKLPGACQFTSLQLHQPPSQWHRSIPQEHLKPLASACATGGDIATGARSPHYHSYQSAVSITIHVLLLNPVHCLPRHQIYTGTDPRVDVPPGFGNATAWGGTRNRQRRRNRGSGNPATEPRADGRESESRAVPAWGGVGGGVGGKGLLRLSTGCLRTSAGTRSPRRRSADPAWASRDRCEDTAQGSARSFVTPRRARH</sequence>
<accession>A0AAD7SVA2</accession>
<organism evidence="2 3">
    <name type="scientific">Aldrovandia affinis</name>
    <dbReference type="NCBI Taxonomy" id="143900"/>
    <lineage>
        <taxon>Eukaryota</taxon>
        <taxon>Metazoa</taxon>
        <taxon>Chordata</taxon>
        <taxon>Craniata</taxon>
        <taxon>Vertebrata</taxon>
        <taxon>Euteleostomi</taxon>
        <taxon>Actinopterygii</taxon>
        <taxon>Neopterygii</taxon>
        <taxon>Teleostei</taxon>
        <taxon>Notacanthiformes</taxon>
        <taxon>Halosauridae</taxon>
        <taxon>Aldrovandia</taxon>
    </lineage>
</organism>
<comment type="caution">
    <text evidence="2">The sequence shown here is derived from an EMBL/GenBank/DDBJ whole genome shotgun (WGS) entry which is preliminary data.</text>
</comment>
<gene>
    <name evidence="2" type="ORF">AAFF_G00258850</name>
</gene>
<feature type="region of interest" description="Disordered" evidence="1">
    <location>
        <begin position="161"/>
        <end position="204"/>
    </location>
</feature>